<accession>A0A8K0T328</accession>
<evidence type="ECO:0000256" key="2">
    <source>
        <dbReference type="ARBA" id="ARBA00022443"/>
    </source>
</evidence>
<protein>
    <recommendedName>
        <fullName evidence="14">RING-type domain-containing protein</fullName>
    </recommendedName>
</protein>
<feature type="compositionally biased region" description="Low complexity" evidence="9">
    <location>
        <begin position="307"/>
        <end position="319"/>
    </location>
</feature>
<dbReference type="Gene3D" id="2.30.30.40">
    <property type="entry name" value="SH3 Domains"/>
    <property type="match status" value="1"/>
</dbReference>
<dbReference type="Gene3D" id="3.30.40.10">
    <property type="entry name" value="Zinc/RING finger domain, C3HC4 (zinc finger)"/>
    <property type="match status" value="1"/>
</dbReference>
<feature type="compositionally biased region" description="Polar residues" evidence="9">
    <location>
        <begin position="402"/>
        <end position="421"/>
    </location>
</feature>
<dbReference type="PANTHER" id="PTHR16079:SF4">
    <property type="entry name" value="E3 UBIQUITIN-PROTEIN LIGASE CHFR"/>
    <property type="match status" value="1"/>
</dbReference>
<dbReference type="InterPro" id="IPR017907">
    <property type="entry name" value="Znf_RING_CS"/>
</dbReference>
<keyword evidence="5" id="KW-0862">Zinc</keyword>
<dbReference type="SUPFAM" id="SSF50044">
    <property type="entry name" value="SH3-domain"/>
    <property type="match status" value="1"/>
</dbReference>
<feature type="compositionally biased region" description="Basic and acidic residues" evidence="9">
    <location>
        <begin position="292"/>
        <end position="306"/>
    </location>
</feature>
<feature type="compositionally biased region" description="Basic and acidic residues" evidence="9">
    <location>
        <begin position="218"/>
        <end position="232"/>
    </location>
</feature>
<organism evidence="12 13">
    <name type="scientific">Stachybotrys elegans</name>
    <dbReference type="NCBI Taxonomy" id="80388"/>
    <lineage>
        <taxon>Eukaryota</taxon>
        <taxon>Fungi</taxon>
        <taxon>Dikarya</taxon>
        <taxon>Ascomycota</taxon>
        <taxon>Pezizomycotina</taxon>
        <taxon>Sordariomycetes</taxon>
        <taxon>Hypocreomycetidae</taxon>
        <taxon>Hypocreales</taxon>
        <taxon>Stachybotryaceae</taxon>
        <taxon>Stachybotrys</taxon>
    </lineage>
</organism>
<evidence type="ECO:0000256" key="7">
    <source>
        <dbReference type="PROSITE-ProRule" id="PRU00175"/>
    </source>
</evidence>
<dbReference type="SMART" id="SM00184">
    <property type="entry name" value="RING"/>
    <property type="match status" value="1"/>
</dbReference>
<dbReference type="SMART" id="SM00326">
    <property type="entry name" value="SH3"/>
    <property type="match status" value="1"/>
</dbReference>
<evidence type="ECO:0000256" key="6">
    <source>
        <dbReference type="ARBA" id="ARBA00022843"/>
    </source>
</evidence>
<feature type="compositionally biased region" description="Basic and acidic residues" evidence="9">
    <location>
        <begin position="174"/>
        <end position="197"/>
    </location>
</feature>
<evidence type="ECO:0000256" key="4">
    <source>
        <dbReference type="ARBA" id="ARBA00022771"/>
    </source>
</evidence>
<dbReference type="InterPro" id="IPR013083">
    <property type="entry name" value="Znf_RING/FYVE/PHD"/>
</dbReference>
<feature type="domain" description="RING-type" evidence="11">
    <location>
        <begin position="16"/>
        <end position="72"/>
    </location>
</feature>
<dbReference type="AlphaFoldDB" id="A0A8K0T328"/>
<dbReference type="PROSITE" id="PS50002">
    <property type="entry name" value="SH3"/>
    <property type="match status" value="1"/>
</dbReference>
<evidence type="ECO:0000256" key="3">
    <source>
        <dbReference type="ARBA" id="ARBA00022723"/>
    </source>
</evidence>
<evidence type="ECO:0000313" key="12">
    <source>
        <dbReference type="EMBL" id="KAH7328466.1"/>
    </source>
</evidence>
<keyword evidence="4 7" id="KW-0863">Zinc-finger</keyword>
<reference evidence="12" key="1">
    <citation type="journal article" date="2021" name="Nat. Commun.">
        <title>Genetic determinants of endophytism in the Arabidopsis root mycobiome.</title>
        <authorList>
            <person name="Mesny F."/>
            <person name="Miyauchi S."/>
            <person name="Thiergart T."/>
            <person name="Pickel B."/>
            <person name="Atanasova L."/>
            <person name="Karlsson M."/>
            <person name="Huettel B."/>
            <person name="Barry K.W."/>
            <person name="Haridas S."/>
            <person name="Chen C."/>
            <person name="Bauer D."/>
            <person name="Andreopoulos W."/>
            <person name="Pangilinan J."/>
            <person name="LaButti K."/>
            <person name="Riley R."/>
            <person name="Lipzen A."/>
            <person name="Clum A."/>
            <person name="Drula E."/>
            <person name="Henrissat B."/>
            <person name="Kohler A."/>
            <person name="Grigoriev I.V."/>
            <person name="Martin F.M."/>
            <person name="Hacquard S."/>
        </authorList>
    </citation>
    <scope>NUCLEOTIDE SEQUENCE</scope>
    <source>
        <strain evidence="12">MPI-CAGE-CH-0235</strain>
    </source>
</reference>
<dbReference type="GO" id="GO:0008270">
    <property type="term" value="F:zinc ion binding"/>
    <property type="evidence" value="ECO:0007669"/>
    <property type="project" value="UniProtKB-KW"/>
</dbReference>
<sequence length="945" mass="104083">MESSKHNLDLEKELTCSICTELLFQPLTLLDCIHTFCGACLKEWFTYQAAKAERSPDPPAPDANIFTCPSCRAVVRDTKHNATVGNLLDMFVAANPDKARTDADKEEMRGKYTPGEPVLPKLQRRQRSADERRADEEDRRLMDHVRDLSLREATGASATLTPPTSRRRRGSQSGDDRPRSSRDRSDSSRSGRRRDGGRTSTGDDDARQSSDQLQPASRQRERRSTSRQRQVEHQASLRSLISSADMSDRDIQKEIEEFARQIQEEGLLDGLDLDNIDLSRDDELSRRITEAYRRRQRERARNEGSRRNNGSSHNSTSRTATPPSEPRPRVPDTSSRTGSRPRPQARSASGSQQDERSRPPTSMSGSLEAPPPRSRRRTTSHGRSETLPALSTTPSETRRGASRSQTDLTLRPQTSDATSRPNLPEVRSVSTSAVQGHGQDGSPGSLYPPPLFSSPVVNSGNSFSNRAQQAPASQTKPASTANSADVSPVTPPAVPARSAARYGPVDLAAVYSAVSSPLSYTPAAALIAPRGRTQLYPEPSINCSSCGKTHIEYEIHYNCSVCSSGQWTICKDCYRARKGCKYWFGFGNAGWAKWEKSRPRSDGTRPPPHLLTASRYLAPASTPGGADGRRTLTTDDPQLRRETGTFCEKCEAWTNECYWRCNFCNEGDWGFCNNCVNQGKSCSHLLLPLAHEEHVNRANYGRPSGRPASASILTGPEASSIGPFKALTFSTRCDICQDPIAPTQIRHHCYSCTSSLVHNGTPGDYDICMTCYRNLVAKGDISDENGPNGWRRCLHGHRMAMVGFTNGKVGQWRYVERDLVGGRALRSEPFSSPEASGMGLMKYSWRKEGDLKVERLVTKDVAASAPPKVGSTAFEQTFPPDGGTGQRGVAKWSWYPAPGADNELLFPKGAEIGEIKDVNGDWFFGTYMGAKGLFPGPYVRLNPSP</sequence>
<name>A0A8K0T328_9HYPO</name>
<feature type="domain" description="SH3" evidence="10">
    <location>
        <begin position="883"/>
        <end position="944"/>
    </location>
</feature>
<keyword evidence="13" id="KW-1185">Reference proteome</keyword>
<evidence type="ECO:0000313" key="13">
    <source>
        <dbReference type="Proteomes" id="UP000813444"/>
    </source>
</evidence>
<keyword evidence="2 8" id="KW-0728">SH3 domain</keyword>
<dbReference type="PROSITE" id="PS50089">
    <property type="entry name" value="ZF_RING_2"/>
    <property type="match status" value="1"/>
</dbReference>
<dbReference type="PANTHER" id="PTHR16079">
    <property type="entry name" value="UBIQUITIN LIGASE PROTEIN CHFR"/>
    <property type="match status" value="1"/>
</dbReference>
<keyword evidence="6" id="KW-0832">Ubl conjugation</keyword>
<feature type="compositionally biased region" description="Basic and acidic residues" evidence="9">
    <location>
        <begin position="98"/>
        <end position="110"/>
    </location>
</feature>
<dbReference type="GO" id="GO:0004842">
    <property type="term" value="F:ubiquitin-protein transferase activity"/>
    <property type="evidence" value="ECO:0007669"/>
    <property type="project" value="TreeGrafter"/>
</dbReference>
<dbReference type="InterPro" id="IPR036028">
    <property type="entry name" value="SH3-like_dom_sf"/>
</dbReference>
<comment type="similarity">
    <text evidence="1">Belongs to the SH3RF family.</text>
</comment>
<dbReference type="SUPFAM" id="SSF57850">
    <property type="entry name" value="RING/U-box"/>
    <property type="match status" value="1"/>
</dbReference>
<evidence type="ECO:0000256" key="5">
    <source>
        <dbReference type="ARBA" id="ARBA00022833"/>
    </source>
</evidence>
<feature type="compositionally biased region" description="Polar residues" evidence="9">
    <location>
        <begin position="236"/>
        <end position="245"/>
    </location>
</feature>
<evidence type="ECO:0000256" key="9">
    <source>
        <dbReference type="SAM" id="MobiDB-lite"/>
    </source>
</evidence>
<proteinExistence type="inferred from homology"/>
<evidence type="ECO:0000256" key="1">
    <source>
        <dbReference type="ARBA" id="ARBA00008649"/>
    </source>
</evidence>
<feature type="compositionally biased region" description="Basic and acidic residues" evidence="9">
    <location>
        <begin position="127"/>
        <end position="150"/>
    </location>
</feature>
<evidence type="ECO:0000259" key="10">
    <source>
        <dbReference type="PROSITE" id="PS50002"/>
    </source>
</evidence>
<dbReference type="InterPro" id="IPR018957">
    <property type="entry name" value="Znf_C3HC4_RING-type"/>
</dbReference>
<dbReference type="GO" id="GO:0016567">
    <property type="term" value="P:protein ubiquitination"/>
    <property type="evidence" value="ECO:0007669"/>
    <property type="project" value="TreeGrafter"/>
</dbReference>
<comment type="caution">
    <text evidence="12">The sequence shown here is derived from an EMBL/GenBank/DDBJ whole genome shotgun (WGS) entry which is preliminary data.</text>
</comment>
<gene>
    <name evidence="12" type="ORF">B0I35DRAFT_417473</name>
</gene>
<evidence type="ECO:0008006" key="14">
    <source>
        <dbReference type="Google" id="ProtNLM"/>
    </source>
</evidence>
<dbReference type="OrthoDB" id="1305878at2759"/>
<dbReference type="PROSITE" id="PS00518">
    <property type="entry name" value="ZF_RING_1"/>
    <property type="match status" value="1"/>
</dbReference>
<dbReference type="GO" id="GO:0005634">
    <property type="term" value="C:nucleus"/>
    <property type="evidence" value="ECO:0007669"/>
    <property type="project" value="TreeGrafter"/>
</dbReference>
<feature type="region of interest" description="Disordered" evidence="9">
    <location>
        <begin position="292"/>
        <end position="497"/>
    </location>
</feature>
<feature type="compositionally biased region" description="Polar residues" evidence="9">
    <location>
        <begin position="455"/>
        <end position="485"/>
    </location>
</feature>
<evidence type="ECO:0000256" key="8">
    <source>
        <dbReference type="PROSITE-ProRule" id="PRU00192"/>
    </source>
</evidence>
<keyword evidence="3" id="KW-0479">Metal-binding</keyword>
<dbReference type="Proteomes" id="UP000813444">
    <property type="component" value="Unassembled WGS sequence"/>
</dbReference>
<dbReference type="Pfam" id="PF00097">
    <property type="entry name" value="zf-C3HC4"/>
    <property type="match status" value="1"/>
</dbReference>
<dbReference type="GO" id="GO:0006511">
    <property type="term" value="P:ubiquitin-dependent protein catabolic process"/>
    <property type="evidence" value="ECO:0007669"/>
    <property type="project" value="TreeGrafter"/>
</dbReference>
<dbReference type="InterPro" id="IPR001841">
    <property type="entry name" value="Znf_RING"/>
</dbReference>
<feature type="region of interest" description="Disordered" evidence="9">
    <location>
        <begin position="98"/>
        <end position="245"/>
    </location>
</feature>
<dbReference type="EMBL" id="JAGPNK010000001">
    <property type="protein sequence ID" value="KAH7328466.1"/>
    <property type="molecule type" value="Genomic_DNA"/>
</dbReference>
<dbReference type="InterPro" id="IPR001452">
    <property type="entry name" value="SH3_domain"/>
</dbReference>
<dbReference type="InterPro" id="IPR052256">
    <property type="entry name" value="E3_ubiquitin-ligase_CHFR"/>
</dbReference>
<evidence type="ECO:0000259" key="11">
    <source>
        <dbReference type="PROSITE" id="PS50089"/>
    </source>
</evidence>